<organism evidence="1 2">
    <name type="scientific">Mycetomoellerius zeteki</name>
    <dbReference type="NCBI Taxonomy" id="64791"/>
    <lineage>
        <taxon>Eukaryota</taxon>
        <taxon>Metazoa</taxon>
        <taxon>Ecdysozoa</taxon>
        <taxon>Arthropoda</taxon>
        <taxon>Hexapoda</taxon>
        <taxon>Insecta</taxon>
        <taxon>Pterygota</taxon>
        <taxon>Neoptera</taxon>
        <taxon>Endopterygota</taxon>
        <taxon>Hymenoptera</taxon>
        <taxon>Apocrita</taxon>
        <taxon>Aculeata</taxon>
        <taxon>Formicoidea</taxon>
        <taxon>Formicidae</taxon>
        <taxon>Myrmicinae</taxon>
        <taxon>Mycetomoellerius</taxon>
    </lineage>
</organism>
<name>A0A151XA46_9HYME</name>
<proteinExistence type="predicted"/>
<evidence type="ECO:0000313" key="1">
    <source>
        <dbReference type="EMBL" id="KYQ57247.1"/>
    </source>
</evidence>
<feature type="non-terminal residue" evidence="1">
    <location>
        <position position="1"/>
    </location>
</feature>
<protein>
    <submittedName>
        <fullName evidence="1">Uncharacterized protein</fullName>
    </submittedName>
</protein>
<sequence>SVSMITRSKSRTNANVHYKINIFVHHNKISDDKTFLSTVINSTSAIFTGR</sequence>
<dbReference type="EMBL" id="KQ982351">
    <property type="protein sequence ID" value="KYQ57247.1"/>
    <property type="molecule type" value="Genomic_DNA"/>
</dbReference>
<accession>A0A151XA46</accession>
<dbReference type="Proteomes" id="UP000075809">
    <property type="component" value="Unassembled WGS sequence"/>
</dbReference>
<gene>
    <name evidence="1" type="ORF">ALC60_03769</name>
</gene>
<evidence type="ECO:0000313" key="2">
    <source>
        <dbReference type="Proteomes" id="UP000075809"/>
    </source>
</evidence>
<dbReference type="AlphaFoldDB" id="A0A151XA46"/>
<keyword evidence="2" id="KW-1185">Reference proteome</keyword>
<reference evidence="1 2" key="1">
    <citation type="submission" date="2015-09" db="EMBL/GenBank/DDBJ databases">
        <title>Trachymyrmex zeteki WGS genome.</title>
        <authorList>
            <person name="Nygaard S."/>
            <person name="Hu H."/>
            <person name="Boomsma J."/>
            <person name="Zhang G."/>
        </authorList>
    </citation>
    <scope>NUCLEOTIDE SEQUENCE [LARGE SCALE GENOMIC DNA]</scope>
    <source>
        <strain evidence="1">Tzet28-1</strain>
        <tissue evidence="1">Whole body</tissue>
    </source>
</reference>